<comment type="caution">
    <text evidence="2">The sequence shown here is derived from an EMBL/GenBank/DDBJ whole genome shotgun (WGS) entry which is preliminary data.</text>
</comment>
<reference evidence="2 3" key="1">
    <citation type="submission" date="2006-07" db="EMBL/GenBank/DDBJ databases">
        <title>Annotation of the draft genome assembly of Chlorobium ferroxidans DSM 13031.</title>
        <authorList>
            <consortium name="US DOE Joint Genome Institute (JGI-ORNL)"/>
            <person name="Larimer F."/>
            <person name="Land M."/>
            <person name="Hauser L."/>
        </authorList>
    </citation>
    <scope>NUCLEOTIDE SEQUENCE [LARGE SCALE GENOMIC DNA]</scope>
    <source>
        <strain evidence="2 3">DSM 13031</strain>
    </source>
</reference>
<organism evidence="2 3">
    <name type="scientific">Chlorobium ferrooxidans DSM 13031</name>
    <dbReference type="NCBI Taxonomy" id="377431"/>
    <lineage>
        <taxon>Bacteria</taxon>
        <taxon>Pseudomonadati</taxon>
        <taxon>Chlorobiota</taxon>
        <taxon>Chlorobiia</taxon>
        <taxon>Chlorobiales</taxon>
        <taxon>Chlorobiaceae</taxon>
        <taxon>Chlorobium/Pelodictyon group</taxon>
        <taxon>Chlorobium</taxon>
    </lineage>
</organism>
<dbReference type="InterPro" id="IPR001538">
    <property type="entry name" value="Man6P_isomerase-2_C"/>
</dbReference>
<dbReference type="EMBL" id="AASE01000002">
    <property type="protein sequence ID" value="EAT59780.1"/>
    <property type="molecule type" value="Genomic_DNA"/>
</dbReference>
<keyword evidence="3" id="KW-1185">Reference proteome</keyword>
<reference evidence="2 3" key="2">
    <citation type="submission" date="2006-07" db="EMBL/GenBank/DDBJ databases">
        <title>Sequencing of the draft genome and assembly of Chlorobium ferroxidans DSM 13031.</title>
        <authorList>
            <consortium name="US DOE Joint Genome Institute (JGI-PGF)"/>
            <person name="Copeland A."/>
            <person name="Lucas S."/>
            <person name="Lapidus A."/>
            <person name="Barry K."/>
            <person name="Glavina del Rio T."/>
            <person name="Dalin E."/>
            <person name="Tice H."/>
            <person name="Bruce D."/>
            <person name="Pitluck S."/>
            <person name="Richardson P."/>
        </authorList>
    </citation>
    <scope>NUCLEOTIDE SEQUENCE [LARGE SCALE GENOMIC DNA]</scope>
    <source>
        <strain evidence="2 3">DSM 13031</strain>
    </source>
</reference>
<dbReference type="GO" id="GO:0016779">
    <property type="term" value="F:nucleotidyltransferase activity"/>
    <property type="evidence" value="ECO:0007669"/>
    <property type="project" value="InterPro"/>
</dbReference>
<sequence>MQIIEKPWGSEEVIELNNRYMMKKLTMHAGHRCSLQYHNVKCETIYVLAGQLRIYSGKTQDDLTSKVYGPDDTITLPPGIVHRMEAVKDSVYLEASTPEMDDVVRLVDDYQRASQ</sequence>
<dbReference type="OrthoDB" id="9806359at2"/>
<dbReference type="RefSeq" id="WP_006365555.1">
    <property type="nucleotide sequence ID" value="NZ_AASE01000002.1"/>
</dbReference>
<evidence type="ECO:0000313" key="2">
    <source>
        <dbReference type="EMBL" id="EAT59780.1"/>
    </source>
</evidence>
<dbReference type="GO" id="GO:0005976">
    <property type="term" value="P:polysaccharide metabolic process"/>
    <property type="evidence" value="ECO:0007669"/>
    <property type="project" value="InterPro"/>
</dbReference>
<dbReference type="Pfam" id="PF01050">
    <property type="entry name" value="MannoseP_isomer"/>
    <property type="match status" value="1"/>
</dbReference>
<gene>
    <name evidence="2" type="ORF">CferDRAFT_1787</name>
</gene>
<proteinExistence type="predicted"/>
<dbReference type="AlphaFoldDB" id="Q0YTX2"/>
<name>Q0YTX2_9CHLB</name>
<dbReference type="SUPFAM" id="SSF51182">
    <property type="entry name" value="RmlC-like cupins"/>
    <property type="match status" value="1"/>
</dbReference>
<dbReference type="InterPro" id="IPR014710">
    <property type="entry name" value="RmlC-like_jellyroll"/>
</dbReference>
<evidence type="ECO:0000313" key="3">
    <source>
        <dbReference type="Proteomes" id="UP000004162"/>
    </source>
</evidence>
<protein>
    <submittedName>
        <fullName evidence="2">Cupin region</fullName>
    </submittedName>
</protein>
<dbReference type="Gene3D" id="2.60.120.10">
    <property type="entry name" value="Jelly Rolls"/>
    <property type="match status" value="1"/>
</dbReference>
<dbReference type="Proteomes" id="UP000004162">
    <property type="component" value="Unassembled WGS sequence"/>
</dbReference>
<evidence type="ECO:0000259" key="1">
    <source>
        <dbReference type="Pfam" id="PF01050"/>
    </source>
</evidence>
<dbReference type="InterPro" id="IPR011051">
    <property type="entry name" value="RmlC_Cupin_sf"/>
</dbReference>
<accession>Q0YTX2</accession>
<feature type="domain" description="Mannose-6-phosphate isomerase type II C-terminal" evidence="1">
    <location>
        <begin position="4"/>
        <end position="86"/>
    </location>
</feature>